<name>A0ACB7PLV1_9PEZI</name>
<dbReference type="Proteomes" id="UP000724584">
    <property type="component" value="Unassembled WGS sequence"/>
</dbReference>
<sequence length="325" mass="34431">MVCQTKAVPFESEKDIPPLDGKVILVTGGNVGLGKQAVLEYARHNPGLIWLGSRSIQKGNAAIDEIKQQVPNAVIKVLELDLSSFASIKKAAATVLSTSPRLDILMLNAGIMATPPGLTKDGYESQFGTNHMGHALLTKLLLPLLTKTANTTDNATKQSSHLTPGAVADVRVISLSSDGHSMAPKAGIVFDSLKTDAEALGPVGRYGQSKLANVLWARQLARAQPQLTVAAVHPGVVQTSLMERATGVPAVVRGLTRVAVGLNLLTPVDKGVRNQLWASVATVGVVSGEFYHPVGIPGKASPQGTDDELARRLWEWTEKELGHVM</sequence>
<gene>
    <name evidence="1" type="ORF">F5144DRAFT_552415</name>
</gene>
<keyword evidence="2" id="KW-1185">Reference proteome</keyword>
<accession>A0ACB7PLV1</accession>
<dbReference type="EMBL" id="JAGIZQ010000001">
    <property type="protein sequence ID" value="KAH6649231.1"/>
    <property type="molecule type" value="Genomic_DNA"/>
</dbReference>
<proteinExistence type="predicted"/>
<organism evidence="1 2">
    <name type="scientific">Chaetomium tenue</name>
    <dbReference type="NCBI Taxonomy" id="1854479"/>
    <lineage>
        <taxon>Eukaryota</taxon>
        <taxon>Fungi</taxon>
        <taxon>Dikarya</taxon>
        <taxon>Ascomycota</taxon>
        <taxon>Pezizomycotina</taxon>
        <taxon>Sordariomycetes</taxon>
        <taxon>Sordariomycetidae</taxon>
        <taxon>Sordariales</taxon>
        <taxon>Chaetomiaceae</taxon>
        <taxon>Chaetomium</taxon>
    </lineage>
</organism>
<comment type="caution">
    <text evidence="1">The sequence shown here is derived from an EMBL/GenBank/DDBJ whole genome shotgun (WGS) entry which is preliminary data.</text>
</comment>
<evidence type="ECO:0000313" key="1">
    <source>
        <dbReference type="EMBL" id="KAH6649231.1"/>
    </source>
</evidence>
<reference evidence="1 2" key="1">
    <citation type="journal article" date="2021" name="Nat. Commun.">
        <title>Genetic determinants of endophytism in the Arabidopsis root mycobiome.</title>
        <authorList>
            <person name="Mesny F."/>
            <person name="Miyauchi S."/>
            <person name="Thiergart T."/>
            <person name="Pickel B."/>
            <person name="Atanasova L."/>
            <person name="Karlsson M."/>
            <person name="Huettel B."/>
            <person name="Barry K.W."/>
            <person name="Haridas S."/>
            <person name="Chen C."/>
            <person name="Bauer D."/>
            <person name="Andreopoulos W."/>
            <person name="Pangilinan J."/>
            <person name="LaButti K."/>
            <person name="Riley R."/>
            <person name="Lipzen A."/>
            <person name="Clum A."/>
            <person name="Drula E."/>
            <person name="Henrissat B."/>
            <person name="Kohler A."/>
            <person name="Grigoriev I.V."/>
            <person name="Martin F.M."/>
            <person name="Hacquard S."/>
        </authorList>
    </citation>
    <scope>NUCLEOTIDE SEQUENCE [LARGE SCALE GENOMIC DNA]</scope>
    <source>
        <strain evidence="1 2">MPI-SDFR-AT-0079</strain>
    </source>
</reference>
<evidence type="ECO:0000313" key="2">
    <source>
        <dbReference type="Proteomes" id="UP000724584"/>
    </source>
</evidence>
<protein>
    <submittedName>
        <fullName evidence="1">Uncharacterized protein</fullName>
    </submittedName>
</protein>